<gene>
    <name evidence="3" type="ORF">EHUX00137_LOCUS40453</name>
</gene>
<sequence length="1007" mass="107094">MQGVLDNCETESLGPNPDSFCEEHITFRDGPKCTDEATCDFASPILLEKLRQIQPRTLPDMQAGISPEATDVVSSLPRGTCTGTLLLPPGVAAKPPRPPAPPPAPPELCDDDGAVCGHLNDGECDDGGAGSVYSLCPYGKDCTDCGARVSSPPPLPPPPSSRPLSPRWVECGRRNRCGPQVAGWAIPDARHEVRCCSGTKLGAMWDKRAGCDVWAESDGPEMGGCHHGKTFEEAEAVCAGAGARLCTKDELASDCTRGTGCGHDRDLVWSSTELMPSSPKPAPPAPAPPPPLSLPPRPPPASPEAADVPSPLTSYRRHGGLNCQGGGGGMMIDAPNSPVATNVDAAGCAALCHGTEGCAATLHQSADYTWVPRLNKNCYNGAGATEVAIAMTGSSEVCLNMPLAECKTQCILVAECEGITWANSDSDDHGLCCLRKDITRRECDSGGGEWDTHELTRRPVGTRGGCWRMSGVTLSQCDAQNEGFDTYVRDERPAQPWWQTTHFAERVVMPRHYKCAASATCTLPELQNVVLPQLEAAGYSVVNIDWPVHASPDALFMGFGIHSPYDVDPLLGTTAEWDAFVAEAHERGIKVILDFNPSYWWTGSPTFKQAEAHVRTFGASRSRQPAGSPARWFRWRSSCGSSPLQKPPDDWDDLNDFTMDWVYSPDAEACYYAVWGGTGTPRYGGQPTADLASPEWRAELTNILTHWVTNRGADGFLIDAPPELLSAPGNAPNFDMSHALVASYIRDVIVDPVHALGAAVFGEIYNLQVPPIAKQFDGGRNTDMGGHGNPVVEGFPSLVHDMVVAQDARGLEPLLQRTVDVYTRWGIVPRTQPHSGGGRSLKGIKAAATALLGGYYYIRFGPDCSSPYETGYGASPAGNEWPGGCFGDWSAAPALASTLIAMRSSPALRPGTPRTKLALSGEAATRAYAALRMSEGTGALVLLNFANSQSVQVTLSAAALAASSIRTPQTPVDLIDGGDGPPMNGGSWRVTLPTRGWKVYGVVLGGR</sequence>
<feature type="region of interest" description="Disordered" evidence="1">
    <location>
        <begin position="272"/>
        <end position="313"/>
    </location>
</feature>
<evidence type="ECO:0000256" key="1">
    <source>
        <dbReference type="SAM" id="MobiDB-lite"/>
    </source>
</evidence>
<reference evidence="3" key="1">
    <citation type="submission" date="2021-01" db="EMBL/GenBank/DDBJ databases">
        <authorList>
            <person name="Corre E."/>
            <person name="Pelletier E."/>
            <person name="Niang G."/>
            <person name="Scheremetjew M."/>
            <person name="Finn R."/>
            <person name="Kale V."/>
            <person name="Holt S."/>
            <person name="Cochrane G."/>
            <person name="Meng A."/>
            <person name="Brown T."/>
            <person name="Cohen L."/>
        </authorList>
    </citation>
    <scope>NUCLEOTIDE SEQUENCE</scope>
    <source>
        <strain evidence="3">379</strain>
    </source>
</reference>
<accession>A0A7S3TL01</accession>
<dbReference type="GO" id="GO:0009313">
    <property type="term" value="P:oligosaccharide catabolic process"/>
    <property type="evidence" value="ECO:0007669"/>
    <property type="project" value="TreeGrafter"/>
</dbReference>
<dbReference type="GO" id="GO:0004556">
    <property type="term" value="F:alpha-amylase activity"/>
    <property type="evidence" value="ECO:0007669"/>
    <property type="project" value="TreeGrafter"/>
</dbReference>
<dbReference type="InterPro" id="IPR017853">
    <property type="entry name" value="GH"/>
</dbReference>
<organism evidence="3">
    <name type="scientific">Emiliania huxleyi</name>
    <name type="common">Coccolithophore</name>
    <name type="synonym">Pontosphaera huxleyi</name>
    <dbReference type="NCBI Taxonomy" id="2903"/>
    <lineage>
        <taxon>Eukaryota</taxon>
        <taxon>Haptista</taxon>
        <taxon>Haptophyta</taxon>
        <taxon>Prymnesiophyceae</taxon>
        <taxon>Isochrysidales</taxon>
        <taxon>Noelaerhabdaceae</taxon>
        <taxon>Emiliania</taxon>
    </lineage>
</organism>
<dbReference type="EMBL" id="HBIR01051841">
    <property type="protein sequence ID" value="CAE0587676.1"/>
    <property type="molecule type" value="Transcribed_RNA"/>
</dbReference>
<feature type="domain" description="Glycosyl hydrolase family 13 catalytic" evidence="2">
    <location>
        <begin position="507"/>
        <end position="903"/>
    </location>
</feature>
<dbReference type="PANTHER" id="PTHR10357">
    <property type="entry name" value="ALPHA-AMYLASE FAMILY MEMBER"/>
    <property type="match status" value="1"/>
</dbReference>
<dbReference type="SUPFAM" id="SSF51445">
    <property type="entry name" value="(Trans)glycosidases"/>
    <property type="match status" value="1"/>
</dbReference>
<evidence type="ECO:0000259" key="2">
    <source>
        <dbReference type="SMART" id="SM00642"/>
    </source>
</evidence>
<dbReference type="InterPro" id="IPR006047">
    <property type="entry name" value="GH13_cat_dom"/>
</dbReference>
<name>A0A7S3TL01_EMIHU</name>
<dbReference type="AlphaFoldDB" id="A0A7S3TL01"/>
<dbReference type="Pfam" id="PF00128">
    <property type="entry name" value="Alpha-amylase"/>
    <property type="match status" value="1"/>
</dbReference>
<feature type="compositionally biased region" description="Pro residues" evidence="1">
    <location>
        <begin position="278"/>
        <end position="302"/>
    </location>
</feature>
<dbReference type="SMART" id="SM00642">
    <property type="entry name" value="Aamy"/>
    <property type="match status" value="1"/>
</dbReference>
<dbReference type="PANTHER" id="PTHR10357:SF179">
    <property type="entry name" value="NEUTRAL AND BASIC AMINO ACID TRANSPORT PROTEIN RBAT"/>
    <property type="match status" value="1"/>
</dbReference>
<dbReference type="Gene3D" id="3.20.20.80">
    <property type="entry name" value="Glycosidases"/>
    <property type="match status" value="1"/>
</dbReference>
<protein>
    <recommendedName>
        <fullName evidence="2">Glycosyl hydrolase family 13 catalytic domain-containing protein</fullName>
    </recommendedName>
</protein>
<evidence type="ECO:0000313" key="3">
    <source>
        <dbReference type="EMBL" id="CAE0587676.1"/>
    </source>
</evidence>
<proteinExistence type="predicted"/>